<feature type="compositionally biased region" description="Polar residues" evidence="1">
    <location>
        <begin position="1"/>
        <end position="10"/>
    </location>
</feature>
<protein>
    <submittedName>
        <fullName evidence="2">Uncharacterized protein</fullName>
    </submittedName>
</protein>
<sequence length="571" mass="66080">MTSTKSSTSCAVPPTSLLVEKPYERILPQIDEEEKQDTSPTSSSASNLKTFTPRTRRALEGHLCSSNSAVVSSVDAHTPPTGPHKPNPAKSTESAVKKYIKRKWNIDAYVNQPDEYHEPDTIHRSQFNVALDGKPPLELRQEWDFNFPYPCNEYYPENDVFNFTPKVIAEEIDPEVPFALHRWHSEFNFLEPLAIEGDIRQEYAAHAAYEKHHYDLAVKRFNDKRRVAAEQEALKTNDFEPRTKPTEFPMVPPKSQREFYNAKVDVAALTRKVAIHDGSAEGLIAGEFTYYPDTSHLPPTEHQKAVLREAESLRGLFPSTPTTKLSMYDQWLKDQESNICPPSSWLDEEAAFAKKQAFREAYSKQLKFHFAPPKTPKIDELPKVLDADELEWETDYFPYHLPETRNDPEHHNMYETPLKADVPKWFPTFASYGIIHLNRRNTVDKQYKEFLTTVWKLESRVRSTRDSKPNKWDKKWHDPSHHWAEPFQKSSGQSWDIFDPNMPRDLVEQDVVSGEFSFDDVFDMDGNDGTKTTDRKKPEDHLMDIEERCEEGYREGWQVNMEPNLRGNEGG</sequence>
<name>A0A8H4KUI4_9HYPO</name>
<feature type="compositionally biased region" description="Polar residues" evidence="1">
    <location>
        <begin position="38"/>
        <end position="52"/>
    </location>
</feature>
<evidence type="ECO:0000256" key="1">
    <source>
        <dbReference type="SAM" id="MobiDB-lite"/>
    </source>
</evidence>
<feature type="region of interest" description="Disordered" evidence="1">
    <location>
        <begin position="1"/>
        <end position="52"/>
    </location>
</feature>
<feature type="region of interest" description="Disordered" evidence="1">
    <location>
        <begin position="70"/>
        <end position="94"/>
    </location>
</feature>
<comment type="caution">
    <text evidence="2">The sequence shown here is derived from an EMBL/GenBank/DDBJ whole genome shotgun (WGS) entry which is preliminary data.</text>
</comment>
<dbReference type="OrthoDB" id="5062424at2759"/>
<keyword evidence="3" id="KW-1185">Reference proteome</keyword>
<proteinExistence type="predicted"/>
<evidence type="ECO:0000313" key="3">
    <source>
        <dbReference type="Proteomes" id="UP000605986"/>
    </source>
</evidence>
<dbReference type="Proteomes" id="UP000605986">
    <property type="component" value="Unassembled WGS sequence"/>
</dbReference>
<dbReference type="EMBL" id="JAADJG010000038">
    <property type="protein sequence ID" value="KAF4456981.1"/>
    <property type="molecule type" value="Genomic_DNA"/>
</dbReference>
<reference evidence="2" key="1">
    <citation type="submission" date="2020-01" db="EMBL/GenBank/DDBJ databases">
        <title>Identification and distribution of gene clusters putatively required for synthesis of sphingolipid metabolism inhibitors in phylogenetically diverse species of the filamentous fungus Fusarium.</title>
        <authorList>
            <person name="Kim H.-S."/>
            <person name="Busman M."/>
            <person name="Brown D.W."/>
            <person name="Divon H."/>
            <person name="Uhlig S."/>
            <person name="Proctor R.H."/>
        </authorList>
    </citation>
    <scope>NUCLEOTIDE SEQUENCE</scope>
    <source>
        <strain evidence="2">NRRL 53441</strain>
    </source>
</reference>
<dbReference type="AlphaFoldDB" id="A0A8H4KUI4"/>
<evidence type="ECO:0000313" key="2">
    <source>
        <dbReference type="EMBL" id="KAF4456981.1"/>
    </source>
</evidence>
<gene>
    <name evidence="2" type="ORF">F53441_996</name>
</gene>
<organism evidence="2 3">
    <name type="scientific">Fusarium austroafricanum</name>
    <dbReference type="NCBI Taxonomy" id="2364996"/>
    <lineage>
        <taxon>Eukaryota</taxon>
        <taxon>Fungi</taxon>
        <taxon>Dikarya</taxon>
        <taxon>Ascomycota</taxon>
        <taxon>Pezizomycotina</taxon>
        <taxon>Sordariomycetes</taxon>
        <taxon>Hypocreomycetidae</taxon>
        <taxon>Hypocreales</taxon>
        <taxon>Nectriaceae</taxon>
        <taxon>Fusarium</taxon>
        <taxon>Fusarium concolor species complex</taxon>
    </lineage>
</organism>
<accession>A0A8H4KUI4</accession>